<feature type="transmembrane region" description="Helical" evidence="7">
    <location>
        <begin position="450"/>
        <end position="469"/>
    </location>
</feature>
<dbReference type="InterPro" id="IPR011701">
    <property type="entry name" value="MFS"/>
</dbReference>
<evidence type="ECO:0000256" key="4">
    <source>
        <dbReference type="ARBA" id="ARBA00022989"/>
    </source>
</evidence>
<dbReference type="STRING" id="13706.A0A1X2HFD8"/>
<feature type="transmembrane region" description="Helical" evidence="7">
    <location>
        <begin position="197"/>
        <end position="216"/>
    </location>
</feature>
<feature type="region of interest" description="Disordered" evidence="6">
    <location>
        <begin position="1"/>
        <end position="35"/>
    </location>
</feature>
<protein>
    <submittedName>
        <fullName evidence="9">Major facilitator superfamily domain-containing protein</fullName>
    </submittedName>
</protein>
<comment type="subcellular location">
    <subcellularLocation>
        <location evidence="1">Membrane</location>
        <topology evidence="1">Multi-pass membrane protein</topology>
    </subcellularLocation>
</comment>
<feature type="transmembrane region" description="Helical" evidence="7">
    <location>
        <begin position="296"/>
        <end position="314"/>
    </location>
</feature>
<evidence type="ECO:0000256" key="7">
    <source>
        <dbReference type="SAM" id="Phobius"/>
    </source>
</evidence>
<dbReference type="InterPro" id="IPR036259">
    <property type="entry name" value="MFS_trans_sf"/>
</dbReference>
<feature type="transmembrane region" description="Helical" evidence="7">
    <location>
        <begin position="228"/>
        <end position="251"/>
    </location>
</feature>
<dbReference type="FunCoup" id="A0A1X2HFD8">
    <property type="interactions" value="81"/>
</dbReference>
<keyword evidence="4 7" id="KW-1133">Transmembrane helix</keyword>
<keyword evidence="3 7" id="KW-0812">Transmembrane</keyword>
<dbReference type="GO" id="GO:0016020">
    <property type="term" value="C:membrane"/>
    <property type="evidence" value="ECO:0007669"/>
    <property type="project" value="UniProtKB-SubCell"/>
</dbReference>
<dbReference type="AlphaFoldDB" id="A0A1X2HFD8"/>
<dbReference type="Gene3D" id="1.20.1250.20">
    <property type="entry name" value="MFS general substrate transporter like domains"/>
    <property type="match status" value="1"/>
</dbReference>
<dbReference type="PROSITE" id="PS50850">
    <property type="entry name" value="MFS"/>
    <property type="match status" value="1"/>
</dbReference>
<evidence type="ECO:0000313" key="9">
    <source>
        <dbReference type="EMBL" id="ORY97641.1"/>
    </source>
</evidence>
<feature type="transmembrane region" description="Helical" evidence="7">
    <location>
        <begin position="334"/>
        <end position="355"/>
    </location>
</feature>
<feature type="transmembrane region" description="Helical" evidence="7">
    <location>
        <begin position="390"/>
        <end position="409"/>
    </location>
</feature>
<evidence type="ECO:0000256" key="1">
    <source>
        <dbReference type="ARBA" id="ARBA00004141"/>
    </source>
</evidence>
<dbReference type="InParanoid" id="A0A1X2HFD8"/>
<keyword evidence="2" id="KW-0813">Transport</keyword>
<keyword evidence="5 7" id="KW-0472">Membrane</keyword>
<feature type="transmembrane region" description="Helical" evidence="7">
    <location>
        <begin position="131"/>
        <end position="153"/>
    </location>
</feature>
<name>A0A1X2HFD8_SYNRA</name>
<evidence type="ECO:0000313" key="10">
    <source>
        <dbReference type="Proteomes" id="UP000242180"/>
    </source>
</evidence>
<proteinExistence type="predicted"/>
<accession>A0A1X2HFD8</accession>
<sequence>MSSRPSHRSSSEVRLNAMENLEKRSNVESYSTNDPRMDFYETSYGYSEEDGPTSAEERALVRKLDLLIMPIICILDFLQFLDKSTINYAAVFTFKQDLNLQGSQYSLLGSIFYLGYLAYQLPNNYFLQHVPVGRYIGIIVILWGVVLACTSLGQNFSQLAAMRFLLGLFEAGIYPAMTLLVSTCYRRKEQAARLGAFWIWNGLALIIGGLISYGIGMMDETVGGLVRWRWLMIILGSVTIVMGIFTFFFLIDNPKSKALNLNAEQEILVEDRTRDNAVVRTTTVNKGQIKEALFELRFWCFCFACLLINLQNGAMTIYNAQLIQDFGFTSLQTVLLSVGSGGADILFILIAVWLVRKTNETLMTAAFLMVIDIIGLILLLVIPVPKAKLVGFYLAWSYCAAYVLLVTSISNNVSGYTKKIFYNGVLMIFYTVGNFVGSLFMVAPPYTGGMIGYICANAIVIVLFFIARWKMLQVNRLRLAQPPDGVTNVEDDLSDVQDRNFIYRL</sequence>
<dbReference type="EMBL" id="MCGN01000004">
    <property type="protein sequence ID" value="ORY97641.1"/>
    <property type="molecule type" value="Genomic_DNA"/>
</dbReference>
<reference evidence="9 10" key="1">
    <citation type="submission" date="2016-07" db="EMBL/GenBank/DDBJ databases">
        <title>Pervasive Adenine N6-methylation of Active Genes in Fungi.</title>
        <authorList>
            <consortium name="DOE Joint Genome Institute"/>
            <person name="Mondo S.J."/>
            <person name="Dannebaum R.O."/>
            <person name="Kuo R.C."/>
            <person name="Labutti K."/>
            <person name="Haridas S."/>
            <person name="Kuo A."/>
            <person name="Salamov A."/>
            <person name="Ahrendt S.R."/>
            <person name="Lipzen A."/>
            <person name="Sullivan W."/>
            <person name="Andreopoulos W.B."/>
            <person name="Clum A."/>
            <person name="Lindquist E."/>
            <person name="Daum C."/>
            <person name="Ramamoorthy G.K."/>
            <person name="Gryganskyi A."/>
            <person name="Culley D."/>
            <person name="Magnuson J.K."/>
            <person name="James T.Y."/>
            <person name="O'Malley M.A."/>
            <person name="Stajich J.E."/>
            <person name="Spatafora J.W."/>
            <person name="Visel A."/>
            <person name="Grigoriev I.V."/>
        </authorList>
    </citation>
    <scope>NUCLEOTIDE SEQUENCE [LARGE SCALE GENOMIC DNA]</scope>
    <source>
        <strain evidence="9 10">NRRL 2496</strain>
    </source>
</reference>
<feature type="domain" description="Major facilitator superfamily (MFS) profile" evidence="8">
    <location>
        <begin position="68"/>
        <end position="470"/>
    </location>
</feature>
<evidence type="ECO:0000256" key="3">
    <source>
        <dbReference type="ARBA" id="ARBA00022692"/>
    </source>
</evidence>
<dbReference type="InterPro" id="IPR020846">
    <property type="entry name" value="MFS_dom"/>
</dbReference>
<feature type="transmembrane region" description="Helical" evidence="7">
    <location>
        <begin position="101"/>
        <end position="119"/>
    </location>
</feature>
<organism evidence="9 10">
    <name type="scientific">Syncephalastrum racemosum</name>
    <name type="common">Filamentous fungus</name>
    <dbReference type="NCBI Taxonomy" id="13706"/>
    <lineage>
        <taxon>Eukaryota</taxon>
        <taxon>Fungi</taxon>
        <taxon>Fungi incertae sedis</taxon>
        <taxon>Mucoromycota</taxon>
        <taxon>Mucoromycotina</taxon>
        <taxon>Mucoromycetes</taxon>
        <taxon>Mucorales</taxon>
        <taxon>Syncephalastraceae</taxon>
        <taxon>Syncephalastrum</taxon>
    </lineage>
</organism>
<gene>
    <name evidence="9" type="ORF">BCR43DRAFT_490106</name>
</gene>
<dbReference type="Pfam" id="PF07690">
    <property type="entry name" value="MFS_1"/>
    <property type="match status" value="1"/>
</dbReference>
<dbReference type="Proteomes" id="UP000242180">
    <property type="component" value="Unassembled WGS sequence"/>
</dbReference>
<feature type="transmembrane region" description="Helical" evidence="7">
    <location>
        <begin position="421"/>
        <end position="444"/>
    </location>
</feature>
<evidence type="ECO:0000256" key="2">
    <source>
        <dbReference type="ARBA" id="ARBA00022448"/>
    </source>
</evidence>
<feature type="transmembrane region" description="Helical" evidence="7">
    <location>
        <begin position="165"/>
        <end position="185"/>
    </location>
</feature>
<dbReference type="PANTHER" id="PTHR43791">
    <property type="entry name" value="PERMEASE-RELATED"/>
    <property type="match status" value="1"/>
</dbReference>
<evidence type="ECO:0000256" key="6">
    <source>
        <dbReference type="SAM" id="MobiDB-lite"/>
    </source>
</evidence>
<dbReference type="OrthoDB" id="6730379at2759"/>
<dbReference type="SUPFAM" id="SSF103473">
    <property type="entry name" value="MFS general substrate transporter"/>
    <property type="match status" value="1"/>
</dbReference>
<dbReference type="PANTHER" id="PTHR43791:SF36">
    <property type="entry name" value="TRANSPORTER, PUTATIVE (AFU_ORTHOLOGUE AFUA_6G08340)-RELATED"/>
    <property type="match status" value="1"/>
</dbReference>
<feature type="transmembrane region" description="Helical" evidence="7">
    <location>
        <begin position="362"/>
        <end position="384"/>
    </location>
</feature>
<comment type="caution">
    <text evidence="9">The sequence shown here is derived from an EMBL/GenBank/DDBJ whole genome shotgun (WGS) entry which is preliminary data.</text>
</comment>
<dbReference type="GO" id="GO:0022857">
    <property type="term" value="F:transmembrane transporter activity"/>
    <property type="evidence" value="ECO:0007669"/>
    <property type="project" value="InterPro"/>
</dbReference>
<feature type="transmembrane region" description="Helical" evidence="7">
    <location>
        <begin position="64"/>
        <end position="81"/>
    </location>
</feature>
<evidence type="ECO:0000256" key="5">
    <source>
        <dbReference type="ARBA" id="ARBA00023136"/>
    </source>
</evidence>
<evidence type="ECO:0000259" key="8">
    <source>
        <dbReference type="PROSITE" id="PS50850"/>
    </source>
</evidence>
<keyword evidence="10" id="KW-1185">Reference proteome</keyword>
<dbReference type="OMA" id="LMIVESQ"/>